<name>A0ABX1IZU1_9PSEU</name>
<proteinExistence type="predicted"/>
<dbReference type="RefSeq" id="WP_168513115.1">
    <property type="nucleotide sequence ID" value="NZ_JAAXLS010000003.1"/>
</dbReference>
<feature type="signal peptide" evidence="1">
    <location>
        <begin position="1"/>
        <end position="22"/>
    </location>
</feature>
<gene>
    <name evidence="2" type="ORF">HFP15_08190</name>
</gene>
<accession>A0ABX1IZU1</accession>
<dbReference type="Proteomes" id="UP000715441">
    <property type="component" value="Unassembled WGS sequence"/>
</dbReference>
<evidence type="ECO:0000313" key="2">
    <source>
        <dbReference type="EMBL" id="NKQ52859.1"/>
    </source>
</evidence>
<keyword evidence="1" id="KW-0732">Signal</keyword>
<organism evidence="2 3">
    <name type="scientific">Amycolatopsis acididurans</name>
    <dbReference type="NCBI Taxonomy" id="2724524"/>
    <lineage>
        <taxon>Bacteria</taxon>
        <taxon>Bacillati</taxon>
        <taxon>Actinomycetota</taxon>
        <taxon>Actinomycetes</taxon>
        <taxon>Pseudonocardiales</taxon>
        <taxon>Pseudonocardiaceae</taxon>
        <taxon>Amycolatopsis</taxon>
    </lineage>
</organism>
<protein>
    <recommendedName>
        <fullName evidence="4">DUF2510 domain-containing protein</fullName>
    </recommendedName>
</protein>
<keyword evidence="3" id="KW-1185">Reference proteome</keyword>
<evidence type="ECO:0000256" key="1">
    <source>
        <dbReference type="SAM" id="SignalP"/>
    </source>
</evidence>
<reference evidence="2 3" key="1">
    <citation type="submission" date="2020-04" db="EMBL/GenBank/DDBJ databases">
        <title>Novel species.</title>
        <authorList>
            <person name="Teo W.F.A."/>
            <person name="Lipun K."/>
            <person name="Srisuk N."/>
            <person name="Duangmal K."/>
        </authorList>
    </citation>
    <scope>NUCLEOTIDE SEQUENCE [LARGE SCALE GENOMIC DNA]</scope>
    <source>
        <strain evidence="2 3">K13G38</strain>
    </source>
</reference>
<evidence type="ECO:0008006" key="4">
    <source>
        <dbReference type="Google" id="ProtNLM"/>
    </source>
</evidence>
<evidence type="ECO:0000313" key="3">
    <source>
        <dbReference type="Proteomes" id="UP000715441"/>
    </source>
</evidence>
<comment type="caution">
    <text evidence="2">The sequence shown here is derived from an EMBL/GenBank/DDBJ whole genome shotgun (WGS) entry which is preliminary data.</text>
</comment>
<dbReference type="EMBL" id="JAAXLS010000003">
    <property type="protein sequence ID" value="NKQ52859.1"/>
    <property type="molecule type" value="Genomic_DNA"/>
</dbReference>
<sequence>MTKRTSLAMAIVLALAWPGSAAAEGAAGWSSAPAPVPATDQGTLAAVSCGQAGVCLAVGEWAATDSTVRALAMTWDGNRWTVADPVRPAGAPSVELAGVTCLSSGRCLAVGDYAGSGGARRALAEEWDGQGWSVQQVPDLPGESDSLVSVSCGGPTSCTAVGSATATDGTVRPLAENWDGTTWSAATPAAPPGAATAGLTGVSCATPTACTAVGTAASAAFAEHWDGTSWTVDLAAAPPGADMSGLAAITCAAATSCLAVGNSASKRSGVAGATALAERWDGTGWTDLRAANPTDAFYGSTLSGIACPAASTCVAVGSYGPADHSHRTLAEGWDGTSWTVQPTPSPDSTANAALTGVSCPSAGGCIAAGSTARTTGVPVTLADQWDGQAWRTTLTPDRSGSQVAELHGVSCPAATACMAVGTTRSAERAPGPYSASAGEQDALSEWFDGSGWRLEPVPPPPGGSGVVLDGVSCPGMDMCLAVGSYDTGHGMRVPLAQRWDGQHWIPEFPADPAGSLLAAFTGVSCQSSSSCTAVGSKTGGDGTTTLAERWDGGAWSIQATPNAPASSDDVLRRVSCPALDSCVAVGSYLAAAQTGFGTRSYALAEHWDGAAWVIDPAAPPAASPSSLSAGFSSVSCPAAADCWAVGSFSTFDRPYPNPALAEHWDGHAWTTVAIPNPPGLYDALENLSGVSCSSGSDCEAVGFSYGGTGADSGVHPIGEHWDGAAWSLDPLAEPAGARLTEPADVSCHPGCTAVGQFTYDDQPVAATGWPAFPLIEVRS</sequence>
<feature type="chain" id="PRO_5045971633" description="DUF2510 domain-containing protein" evidence="1">
    <location>
        <begin position="23"/>
        <end position="779"/>
    </location>
</feature>